<protein>
    <recommendedName>
        <fullName evidence="1">Glutathione S-transferase UstS-like C-terminal domain-containing protein</fullName>
    </recommendedName>
</protein>
<evidence type="ECO:0000313" key="2">
    <source>
        <dbReference type="EMBL" id="KZT27437.1"/>
    </source>
</evidence>
<evidence type="ECO:0000313" key="3">
    <source>
        <dbReference type="Proteomes" id="UP000076761"/>
    </source>
</evidence>
<dbReference type="Gene3D" id="1.20.1050.10">
    <property type="match status" value="1"/>
</dbReference>
<sequence>MPCLAQFASTVTIWEQSGPSQLYLMGDVPVWADVVGVAFATCVRRVFGDKSEEWRRFSNWRGGRWTRLADVLVSRIKTS</sequence>
<reference evidence="2 3" key="1">
    <citation type="journal article" date="2016" name="Mol. Biol. Evol.">
        <title>Comparative Genomics of Early-Diverging Mushroom-Forming Fungi Provides Insights into the Origins of Lignocellulose Decay Capabilities.</title>
        <authorList>
            <person name="Nagy L.G."/>
            <person name="Riley R."/>
            <person name="Tritt A."/>
            <person name="Adam C."/>
            <person name="Daum C."/>
            <person name="Floudas D."/>
            <person name="Sun H."/>
            <person name="Yadav J.S."/>
            <person name="Pangilinan J."/>
            <person name="Larsson K.H."/>
            <person name="Matsuura K."/>
            <person name="Barry K."/>
            <person name="Labutti K."/>
            <person name="Kuo R."/>
            <person name="Ohm R.A."/>
            <person name="Bhattacharya S.S."/>
            <person name="Shirouzu T."/>
            <person name="Yoshinaga Y."/>
            <person name="Martin F.M."/>
            <person name="Grigoriev I.V."/>
            <person name="Hibbett D.S."/>
        </authorList>
    </citation>
    <scope>NUCLEOTIDE SEQUENCE [LARGE SCALE GENOMIC DNA]</scope>
    <source>
        <strain evidence="2 3">HHB14362 ss-1</strain>
    </source>
</reference>
<organism evidence="2 3">
    <name type="scientific">Neolentinus lepideus HHB14362 ss-1</name>
    <dbReference type="NCBI Taxonomy" id="1314782"/>
    <lineage>
        <taxon>Eukaryota</taxon>
        <taxon>Fungi</taxon>
        <taxon>Dikarya</taxon>
        <taxon>Basidiomycota</taxon>
        <taxon>Agaricomycotina</taxon>
        <taxon>Agaricomycetes</taxon>
        <taxon>Gloeophyllales</taxon>
        <taxon>Gloeophyllaceae</taxon>
        <taxon>Neolentinus</taxon>
    </lineage>
</organism>
<gene>
    <name evidence="2" type="ORF">NEOLEDRAFT_1130997</name>
</gene>
<evidence type="ECO:0000259" key="1">
    <source>
        <dbReference type="Pfam" id="PF22041"/>
    </source>
</evidence>
<dbReference type="InParanoid" id="A0A165U037"/>
<dbReference type="Proteomes" id="UP000076761">
    <property type="component" value="Unassembled WGS sequence"/>
</dbReference>
<feature type="domain" description="Glutathione S-transferase UstS-like C-terminal" evidence="1">
    <location>
        <begin position="9"/>
        <end position="70"/>
    </location>
</feature>
<name>A0A165U037_9AGAM</name>
<keyword evidence="3" id="KW-1185">Reference proteome</keyword>
<dbReference type="OrthoDB" id="4951845at2759"/>
<dbReference type="Pfam" id="PF22041">
    <property type="entry name" value="GST_C_7"/>
    <property type="match status" value="1"/>
</dbReference>
<accession>A0A165U037</accession>
<dbReference type="InterPro" id="IPR054416">
    <property type="entry name" value="GST_UstS-like_C"/>
</dbReference>
<dbReference type="AlphaFoldDB" id="A0A165U037"/>
<dbReference type="EMBL" id="KV425562">
    <property type="protein sequence ID" value="KZT27437.1"/>
    <property type="molecule type" value="Genomic_DNA"/>
</dbReference>
<dbReference type="STRING" id="1314782.A0A165U037"/>
<proteinExistence type="predicted"/>